<feature type="transmembrane region" description="Helical" evidence="1">
    <location>
        <begin position="31"/>
        <end position="52"/>
    </location>
</feature>
<comment type="caution">
    <text evidence="2">The sequence shown here is derived from an EMBL/GenBank/DDBJ whole genome shotgun (WGS) entry which is preliminary data.</text>
</comment>
<evidence type="ECO:0000256" key="1">
    <source>
        <dbReference type="SAM" id="Phobius"/>
    </source>
</evidence>
<protein>
    <submittedName>
        <fullName evidence="2">Uncharacterized protein</fullName>
    </submittedName>
</protein>
<reference evidence="2 3" key="1">
    <citation type="journal article" date="2019" name="Int. J. Syst. Evol. Microbiol.">
        <title>The Global Catalogue of Microorganisms (GCM) 10K type strain sequencing project: providing services to taxonomists for standard genome sequencing and annotation.</title>
        <authorList>
            <consortium name="The Broad Institute Genomics Platform"/>
            <consortium name="The Broad Institute Genome Sequencing Center for Infectious Disease"/>
            <person name="Wu L."/>
            <person name="Ma J."/>
        </authorList>
    </citation>
    <scope>NUCLEOTIDE SEQUENCE [LARGE SCALE GENOMIC DNA]</scope>
    <source>
        <strain evidence="2 3">JCM 10671</strain>
    </source>
</reference>
<accession>A0ABN1GPU0</accession>
<gene>
    <name evidence="2" type="ORF">GCM10009547_17470</name>
</gene>
<keyword evidence="1" id="KW-1133">Transmembrane helix</keyword>
<dbReference type="Proteomes" id="UP001500957">
    <property type="component" value="Unassembled WGS sequence"/>
</dbReference>
<keyword evidence="1" id="KW-0472">Membrane</keyword>
<evidence type="ECO:0000313" key="2">
    <source>
        <dbReference type="EMBL" id="GAA0615971.1"/>
    </source>
</evidence>
<keyword evidence="3" id="KW-1185">Reference proteome</keyword>
<organism evidence="2 3">
    <name type="scientific">Sporichthya brevicatena</name>
    <dbReference type="NCBI Taxonomy" id="171442"/>
    <lineage>
        <taxon>Bacteria</taxon>
        <taxon>Bacillati</taxon>
        <taxon>Actinomycetota</taxon>
        <taxon>Actinomycetes</taxon>
        <taxon>Sporichthyales</taxon>
        <taxon>Sporichthyaceae</taxon>
        <taxon>Sporichthya</taxon>
    </lineage>
</organism>
<feature type="transmembrane region" description="Helical" evidence="1">
    <location>
        <begin position="64"/>
        <end position="84"/>
    </location>
</feature>
<proteinExistence type="predicted"/>
<dbReference type="EMBL" id="BAAAHE010000013">
    <property type="protein sequence ID" value="GAA0615971.1"/>
    <property type="molecule type" value="Genomic_DNA"/>
</dbReference>
<name>A0ABN1GPU0_9ACTN</name>
<keyword evidence="1" id="KW-0812">Transmembrane</keyword>
<evidence type="ECO:0000313" key="3">
    <source>
        <dbReference type="Proteomes" id="UP001500957"/>
    </source>
</evidence>
<dbReference type="RefSeq" id="WP_344603697.1">
    <property type="nucleotide sequence ID" value="NZ_BAAAHE010000013.1"/>
</dbReference>
<sequence>MTTPAVRTRAKPRSARAARPMPDALWTRADLTATAVLLAVGVLLVALAWFGASDTTDWDSQMSWTALAMIGVVVACAGVGVWLYRGFARVRIEARAVRRQVGARIAARTAPTGGENISTDRGRVTVAGMAHHHRADCLLVRGKTVVAADEALLQPCGVCA</sequence>